<dbReference type="PROSITE" id="PS00237">
    <property type="entry name" value="G_PROTEIN_RECEP_F1_1"/>
    <property type="match status" value="1"/>
</dbReference>
<keyword evidence="7 15" id="KW-0157">Chromophore</keyword>
<keyword evidence="9 15" id="KW-0472">Membrane</keyword>
<keyword evidence="3 15" id="KW-0716">Sensory transduction</keyword>
<feature type="transmembrane region" description="Helical" evidence="15">
    <location>
        <begin position="44"/>
        <end position="65"/>
    </location>
</feature>
<dbReference type="InterPro" id="IPR001760">
    <property type="entry name" value="Opsin"/>
</dbReference>
<dbReference type="EMBL" id="KT426911">
    <property type="protein sequence ID" value="ALO02517.1"/>
    <property type="molecule type" value="Genomic_DNA"/>
</dbReference>
<proteinExistence type="inferred from homology"/>
<accession>A0A1B0TJM1</accession>
<feature type="transmembrane region" description="Helical" evidence="15">
    <location>
        <begin position="77"/>
        <end position="95"/>
    </location>
</feature>
<dbReference type="InterPro" id="IPR050125">
    <property type="entry name" value="GPCR_opsins"/>
</dbReference>
<keyword evidence="2 15" id="KW-0600">Photoreceptor protein</keyword>
<evidence type="ECO:0000256" key="1">
    <source>
        <dbReference type="ARBA" id="ARBA00004141"/>
    </source>
</evidence>
<dbReference type="PRINTS" id="PR00237">
    <property type="entry name" value="GPCRRHODOPSN"/>
</dbReference>
<evidence type="ECO:0000256" key="10">
    <source>
        <dbReference type="ARBA" id="ARBA00023139"/>
    </source>
</evidence>
<comment type="caution">
    <text evidence="15">Lacks conserved residue(s) required for the propagation of feature annotation.</text>
</comment>
<evidence type="ECO:0000256" key="11">
    <source>
        <dbReference type="ARBA" id="ARBA00023157"/>
    </source>
</evidence>
<evidence type="ECO:0000256" key="6">
    <source>
        <dbReference type="ARBA" id="ARBA00022989"/>
    </source>
</evidence>
<feature type="transmembrane region" description="Helical" evidence="15">
    <location>
        <begin position="204"/>
        <end position="232"/>
    </location>
</feature>
<keyword evidence="6 15" id="KW-1133">Transmembrane helix</keyword>
<evidence type="ECO:0000256" key="13">
    <source>
        <dbReference type="ARBA" id="ARBA00023224"/>
    </source>
</evidence>
<feature type="transmembrane region" description="Helical" evidence="15">
    <location>
        <begin position="263"/>
        <end position="288"/>
    </location>
</feature>
<evidence type="ECO:0000256" key="15">
    <source>
        <dbReference type="RuleBase" id="RU004951"/>
    </source>
</evidence>
<dbReference type="SMART" id="SM01381">
    <property type="entry name" value="7TM_GPCR_Srsx"/>
    <property type="match status" value="1"/>
</dbReference>
<evidence type="ECO:0000256" key="14">
    <source>
        <dbReference type="ARBA" id="ARBA00023288"/>
    </source>
</evidence>
<keyword evidence="10" id="KW-0564">Palmitate</keyword>
<evidence type="ECO:0000256" key="16">
    <source>
        <dbReference type="SAM" id="MobiDB-lite"/>
    </source>
</evidence>
<dbReference type="GO" id="GO:0016020">
    <property type="term" value="C:membrane"/>
    <property type="evidence" value="ECO:0007669"/>
    <property type="project" value="UniProtKB-SubCell"/>
</dbReference>
<dbReference type="SMR" id="A0A1B0TJM1"/>
<dbReference type="CDD" id="cd15337">
    <property type="entry name" value="7tmA_Opsin_Gq_invertebrates"/>
    <property type="match status" value="1"/>
</dbReference>
<evidence type="ECO:0000256" key="9">
    <source>
        <dbReference type="ARBA" id="ARBA00023136"/>
    </source>
</evidence>
<feature type="region of interest" description="Disordered" evidence="16">
    <location>
        <begin position="443"/>
        <end position="481"/>
    </location>
</feature>
<keyword evidence="12 15" id="KW-0675">Receptor</keyword>
<dbReference type="GO" id="GO:0004930">
    <property type="term" value="F:G protein-coupled receptor activity"/>
    <property type="evidence" value="ECO:0007669"/>
    <property type="project" value="UniProtKB-KW"/>
</dbReference>
<keyword evidence="11" id="KW-1015">Disulfide bond</keyword>
<organism evidence="18">
    <name type="scientific">Argopecten irradians</name>
    <name type="common">Bay scallop</name>
    <name type="synonym">Aequipecten irradians</name>
    <dbReference type="NCBI Taxonomy" id="31199"/>
    <lineage>
        <taxon>Eukaryota</taxon>
        <taxon>Metazoa</taxon>
        <taxon>Spiralia</taxon>
        <taxon>Lophotrochozoa</taxon>
        <taxon>Mollusca</taxon>
        <taxon>Bivalvia</taxon>
        <taxon>Autobranchia</taxon>
        <taxon>Pteriomorphia</taxon>
        <taxon>Pectinida</taxon>
        <taxon>Pectinoidea</taxon>
        <taxon>Pectinidae</taxon>
        <taxon>Argopecten</taxon>
    </lineage>
</organism>
<dbReference type="PRINTS" id="PR00238">
    <property type="entry name" value="OPSIN"/>
</dbReference>
<dbReference type="PANTHER" id="PTHR24240">
    <property type="entry name" value="OPSIN"/>
    <property type="match status" value="1"/>
</dbReference>
<evidence type="ECO:0000256" key="4">
    <source>
        <dbReference type="ARBA" id="ARBA00022692"/>
    </source>
</evidence>
<dbReference type="GO" id="GO:0007601">
    <property type="term" value="P:visual perception"/>
    <property type="evidence" value="ECO:0007669"/>
    <property type="project" value="InterPro"/>
</dbReference>
<dbReference type="InterPro" id="IPR027430">
    <property type="entry name" value="Retinal_BS"/>
</dbReference>
<evidence type="ECO:0000256" key="3">
    <source>
        <dbReference type="ARBA" id="ARBA00022606"/>
    </source>
</evidence>
<evidence type="ECO:0000313" key="18">
    <source>
        <dbReference type="EMBL" id="ALO02517.1"/>
    </source>
</evidence>
<dbReference type="SUPFAM" id="SSF81321">
    <property type="entry name" value="Family A G protein-coupled receptor-like"/>
    <property type="match status" value="1"/>
</dbReference>
<keyword evidence="4 15" id="KW-0812">Transmembrane</keyword>
<dbReference type="InterPro" id="IPR000276">
    <property type="entry name" value="GPCR_Rhodpsn"/>
</dbReference>
<reference evidence="18" key="1">
    <citation type="submission" date="2015-08" db="EMBL/GenBank/DDBJ databases">
        <title>Structural differences and differential expression among duplicated rhabdomeric opsins in the scallop, Argopecten irradians.</title>
        <authorList>
            <person name="Porath-Krause A.J."/>
            <person name="Pairett A.N."/>
            <person name="Faggionato D."/>
            <person name="Birla B.S."/>
            <person name="Sankar K."/>
            <person name="Serb J.M."/>
        </authorList>
    </citation>
    <scope>NUCLEOTIDE SEQUENCE</scope>
</reference>
<name>A0A1B0TJM1_ARGIR</name>
<keyword evidence="13 15" id="KW-0807">Transducer</keyword>
<comment type="subcellular location">
    <subcellularLocation>
        <location evidence="1 15">Membrane</location>
        <topology evidence="1 15">Multi-pass membrane protein</topology>
    </subcellularLocation>
</comment>
<protein>
    <submittedName>
        <fullName evidence="18">Opsin Gq4</fullName>
    </submittedName>
</protein>
<dbReference type="InterPro" id="IPR017452">
    <property type="entry name" value="GPCR_Rhodpsn_7TM"/>
</dbReference>
<gene>
    <name evidence="18" type="primary">Rh</name>
</gene>
<dbReference type="GO" id="GO:0007602">
    <property type="term" value="P:phototransduction"/>
    <property type="evidence" value="ECO:0007669"/>
    <property type="project" value="UniProtKB-KW"/>
</dbReference>
<keyword evidence="5 15" id="KW-0681">Retinal protein</keyword>
<dbReference type="GO" id="GO:0009881">
    <property type="term" value="F:photoreceptor activity"/>
    <property type="evidence" value="ECO:0007669"/>
    <property type="project" value="UniProtKB-KW"/>
</dbReference>
<dbReference type="PROSITE" id="PS50262">
    <property type="entry name" value="G_PROTEIN_RECEP_F1_2"/>
    <property type="match status" value="1"/>
</dbReference>
<evidence type="ECO:0000256" key="7">
    <source>
        <dbReference type="ARBA" id="ARBA00022991"/>
    </source>
</evidence>
<evidence type="ECO:0000256" key="12">
    <source>
        <dbReference type="ARBA" id="ARBA00023170"/>
    </source>
</evidence>
<evidence type="ECO:0000259" key="17">
    <source>
        <dbReference type="PROSITE" id="PS50262"/>
    </source>
</evidence>
<feature type="compositionally biased region" description="Basic and acidic residues" evidence="16">
    <location>
        <begin position="458"/>
        <end position="481"/>
    </location>
</feature>
<evidence type="ECO:0000256" key="8">
    <source>
        <dbReference type="ARBA" id="ARBA00023040"/>
    </source>
</evidence>
<feature type="transmembrane region" description="Helical" evidence="15">
    <location>
        <begin position="115"/>
        <end position="136"/>
    </location>
</feature>
<evidence type="ECO:0000256" key="2">
    <source>
        <dbReference type="ARBA" id="ARBA00022543"/>
    </source>
</evidence>
<dbReference type="Gene3D" id="1.20.1070.10">
    <property type="entry name" value="Rhodopsin 7-helix transmembrane proteins"/>
    <property type="match status" value="1"/>
</dbReference>
<feature type="domain" description="G-protein coupled receptors family 1 profile" evidence="17">
    <location>
        <begin position="56"/>
        <end position="319"/>
    </location>
</feature>
<dbReference type="Pfam" id="PF00001">
    <property type="entry name" value="7tm_1"/>
    <property type="match status" value="1"/>
</dbReference>
<keyword evidence="14" id="KW-0449">Lipoprotein</keyword>
<evidence type="ECO:0000256" key="5">
    <source>
        <dbReference type="ARBA" id="ARBA00022925"/>
    </source>
</evidence>
<sequence>MSEESVTEIVPNTTHLYDTYDYFIHPHWKRFPPVSDSWHIFDGLFIGVVGITGVIGNILVIWMFTTCKKLKTPSNMLIVNLALSDLTFSAINGFPLKSISAFSKKWVFGMVACELYGLTGGIFGFMSIGTLAAISIDRFICITKPLQAARIMTRKKAFIMIVIVWIWSTLWSIPPLFGLGSYIPEGFQTSCTFDYITKSTSNRYFILGLYVFGFLTPLTIIIGCYIIILRAIKAHGREMTRMADKLNAEEADKNKKAKAEMKIAKIALMLISLFILSWCPYATIALIAQFGSPDFVTPLMAELPVLLAKTSAMHNPLVYALSHPRFRAALAEKAPCFLRCCPVEPAQTSTMSRRVAGRTASQSSVTSCATNLSDCQGGIQMQPTPTSAVSHGDLVKDLVGALVNMATQNASHIVQPVYLPNGVLPSNGVAAVRTPQVNIISGQGQQNAAFVPDTETEDPSKENVDIKKEKEASTSKEAAKV</sequence>
<dbReference type="AlphaFoldDB" id="A0A1B0TJM1"/>
<dbReference type="PROSITE" id="PS00238">
    <property type="entry name" value="OPSIN"/>
    <property type="match status" value="1"/>
</dbReference>
<comment type="similarity">
    <text evidence="15">Belongs to the G-protein coupled receptor 1 family. Opsin subfamily.</text>
</comment>
<keyword evidence="8 15" id="KW-0297">G-protein coupled receptor</keyword>
<dbReference type="FunFam" id="1.20.1070.10:FF:000044">
    <property type="entry name" value="Opsin, ultraviolet-sensitive"/>
    <property type="match status" value="1"/>
</dbReference>
<feature type="transmembrane region" description="Helical" evidence="15">
    <location>
        <begin position="157"/>
        <end position="184"/>
    </location>
</feature>